<dbReference type="InterPro" id="IPR015943">
    <property type="entry name" value="WD40/YVTN_repeat-like_dom_sf"/>
</dbReference>
<feature type="repeat" description="WD" evidence="1">
    <location>
        <begin position="170"/>
        <end position="204"/>
    </location>
</feature>
<evidence type="ECO:0000313" key="2">
    <source>
        <dbReference type="EMBL" id="VDD97537.1"/>
    </source>
</evidence>
<dbReference type="EMBL" id="UXUI01014033">
    <property type="protein sequence ID" value="VDD97537.1"/>
    <property type="molecule type" value="Genomic_DNA"/>
</dbReference>
<dbReference type="InterPro" id="IPR036322">
    <property type="entry name" value="WD40_repeat_dom_sf"/>
</dbReference>
<dbReference type="OrthoDB" id="63070at2759"/>
<protein>
    <submittedName>
        <fullName evidence="4">WD_REPEATS_REGION domain-containing protein</fullName>
    </submittedName>
</protein>
<dbReference type="PROSITE" id="PS50294">
    <property type="entry name" value="WD_REPEATS_REGION"/>
    <property type="match status" value="1"/>
</dbReference>
<name>A0A0N4VQ42_ENTVE</name>
<dbReference type="GO" id="GO:0043161">
    <property type="term" value="P:proteasome-mediated ubiquitin-dependent protein catabolic process"/>
    <property type="evidence" value="ECO:0007669"/>
    <property type="project" value="TreeGrafter"/>
</dbReference>
<dbReference type="Pfam" id="PF00400">
    <property type="entry name" value="WD40"/>
    <property type="match status" value="2"/>
</dbReference>
<dbReference type="InterPro" id="IPR001680">
    <property type="entry name" value="WD40_rpt"/>
</dbReference>
<dbReference type="PANTHER" id="PTHR19847:SF7">
    <property type="entry name" value="DDB1- AND CUL4-ASSOCIATED FACTOR 11"/>
    <property type="match status" value="1"/>
</dbReference>
<gene>
    <name evidence="2" type="ORF">EVEC_LOCUS12288</name>
</gene>
<reference evidence="2 3" key="2">
    <citation type="submission" date="2018-10" db="EMBL/GenBank/DDBJ databases">
        <authorList>
            <consortium name="Pathogen Informatics"/>
        </authorList>
    </citation>
    <scope>NUCLEOTIDE SEQUENCE [LARGE SCALE GENOMIC DNA]</scope>
</reference>
<dbReference type="AlphaFoldDB" id="A0A0N4VQ42"/>
<keyword evidence="1" id="KW-0853">WD repeat</keyword>
<proteinExistence type="predicted"/>
<dbReference type="SMART" id="SM00320">
    <property type="entry name" value="WD40"/>
    <property type="match status" value="4"/>
</dbReference>
<dbReference type="InterPro" id="IPR051859">
    <property type="entry name" value="DCAF"/>
</dbReference>
<evidence type="ECO:0000256" key="1">
    <source>
        <dbReference type="PROSITE-ProRule" id="PRU00221"/>
    </source>
</evidence>
<sequence length="292" mass="33505">MSHFQRNFLLDHIIRFYERRGYRQKYYLKNQIRAPYVGWAFLDVITIPGTERCIYMYQCKMSPEEQHGAPSWTALNIIDELDSLRFAIFSIRFNQESSELIAGSSSGHIYIYDLKRGQRILDFIPHEDDVNAVCFGASNKNLFFSAGDDAICKVWDRRLLNDSDHPVGSFAGHRAGITFIDSKADDRYILTNSKDQTIKLWDIRCFSSADTAENLARQSFSCWDYRVASVPEELFNSEPLEGDGSVYTFRGGHSVLHTLVRARFSPVCTGQRYVYVGSADGNCTGWQLFINF</sequence>
<dbReference type="Proteomes" id="UP000274131">
    <property type="component" value="Unassembled WGS sequence"/>
</dbReference>
<dbReference type="Gene3D" id="2.130.10.10">
    <property type="entry name" value="YVTN repeat-like/Quinoprotein amine dehydrogenase"/>
    <property type="match status" value="1"/>
</dbReference>
<dbReference type="STRING" id="51028.A0A0N4VQ42"/>
<evidence type="ECO:0000313" key="3">
    <source>
        <dbReference type="Proteomes" id="UP000274131"/>
    </source>
</evidence>
<dbReference type="PANTHER" id="PTHR19847">
    <property type="entry name" value="DDB1- AND CUL4-ASSOCIATED FACTOR 11"/>
    <property type="match status" value="1"/>
</dbReference>
<dbReference type="SUPFAM" id="SSF50978">
    <property type="entry name" value="WD40 repeat-like"/>
    <property type="match status" value="1"/>
</dbReference>
<dbReference type="GO" id="GO:0080008">
    <property type="term" value="C:Cul4-RING E3 ubiquitin ligase complex"/>
    <property type="evidence" value="ECO:0007669"/>
    <property type="project" value="TreeGrafter"/>
</dbReference>
<organism evidence="4">
    <name type="scientific">Enterobius vermicularis</name>
    <name type="common">Human pinworm</name>
    <dbReference type="NCBI Taxonomy" id="51028"/>
    <lineage>
        <taxon>Eukaryota</taxon>
        <taxon>Metazoa</taxon>
        <taxon>Ecdysozoa</taxon>
        <taxon>Nematoda</taxon>
        <taxon>Chromadorea</taxon>
        <taxon>Rhabditida</taxon>
        <taxon>Spirurina</taxon>
        <taxon>Oxyuridomorpha</taxon>
        <taxon>Oxyuroidea</taxon>
        <taxon>Oxyuridae</taxon>
        <taxon>Enterobius</taxon>
    </lineage>
</organism>
<evidence type="ECO:0000313" key="4">
    <source>
        <dbReference type="WBParaSite" id="EVEC_0001313401-mRNA-1"/>
    </source>
</evidence>
<reference evidence="4" key="1">
    <citation type="submission" date="2017-02" db="UniProtKB">
        <authorList>
            <consortium name="WormBaseParasite"/>
        </authorList>
    </citation>
    <scope>IDENTIFICATION</scope>
</reference>
<dbReference type="WBParaSite" id="EVEC_0001313401-mRNA-1">
    <property type="protein sequence ID" value="EVEC_0001313401-mRNA-1"/>
    <property type="gene ID" value="EVEC_0001313401"/>
</dbReference>
<accession>A0A0N4VQ42</accession>
<keyword evidence="3" id="KW-1185">Reference proteome</keyword>
<dbReference type="PROSITE" id="PS50082">
    <property type="entry name" value="WD_REPEATS_2"/>
    <property type="match status" value="2"/>
</dbReference>
<feature type="repeat" description="WD" evidence="1">
    <location>
        <begin position="123"/>
        <end position="156"/>
    </location>
</feature>